<organism evidence="1 3">
    <name type="scientific">Aliarcobacter trophiarum LMG 25534</name>
    <dbReference type="NCBI Taxonomy" id="1032241"/>
    <lineage>
        <taxon>Bacteria</taxon>
        <taxon>Pseudomonadati</taxon>
        <taxon>Campylobacterota</taxon>
        <taxon>Epsilonproteobacteria</taxon>
        <taxon>Campylobacterales</taxon>
        <taxon>Arcobacteraceae</taxon>
        <taxon>Aliarcobacter</taxon>
    </lineage>
</organism>
<name>A0AAD0VM32_9BACT</name>
<dbReference type="EMBL" id="CP031367">
    <property type="protein sequence ID" value="AXK49008.1"/>
    <property type="molecule type" value="Genomic_DNA"/>
</dbReference>
<gene>
    <name evidence="1" type="ORF">ATR_1145</name>
    <name evidence="2" type="ORF">CRU87_09695</name>
</gene>
<dbReference type="Proteomes" id="UP000289132">
    <property type="component" value="Unassembled WGS sequence"/>
</dbReference>
<reference evidence="1 3" key="2">
    <citation type="submission" date="2018-07" db="EMBL/GenBank/DDBJ databases">
        <title>Complete genome of the Arcobacter trophiarum type strain LMG 25534.</title>
        <authorList>
            <person name="Miller W.G."/>
            <person name="Yee E."/>
        </authorList>
    </citation>
    <scope>NUCLEOTIDE SEQUENCE [LARGE SCALE GENOMIC DNA]</scope>
    <source>
        <strain evidence="1 3">LMG 25534</strain>
    </source>
</reference>
<evidence type="ECO:0000313" key="4">
    <source>
        <dbReference type="Proteomes" id="UP000289132"/>
    </source>
</evidence>
<dbReference type="KEGG" id="atp:ATR_1145"/>
<accession>A0AAD0VM32</accession>
<reference evidence="2 4" key="1">
    <citation type="submission" date="2017-10" db="EMBL/GenBank/DDBJ databases">
        <title>Genomics of the genus Arcobacter.</title>
        <authorList>
            <person name="Perez-Cataluna A."/>
            <person name="Figueras M.J."/>
        </authorList>
    </citation>
    <scope>NUCLEOTIDE SEQUENCE [LARGE SCALE GENOMIC DNA]</scope>
    <source>
        <strain evidence="2 4">LMG 25534</strain>
    </source>
</reference>
<evidence type="ECO:0000313" key="3">
    <source>
        <dbReference type="Proteomes" id="UP000254504"/>
    </source>
</evidence>
<dbReference type="RefSeq" id="WP_115428512.1">
    <property type="nucleotide sequence ID" value="NZ_CP031367.1"/>
</dbReference>
<protein>
    <submittedName>
        <fullName evidence="1">Uncharacterized protein</fullName>
    </submittedName>
</protein>
<keyword evidence="4" id="KW-1185">Reference proteome</keyword>
<dbReference type="AlphaFoldDB" id="A0AAD0VM32"/>
<dbReference type="Proteomes" id="UP000254504">
    <property type="component" value="Chromosome"/>
</dbReference>
<evidence type="ECO:0000313" key="1">
    <source>
        <dbReference type="EMBL" id="AXK49008.1"/>
    </source>
</evidence>
<proteinExistence type="predicted"/>
<sequence length="69" mass="8499">MLDKKNSEIYTLTMELLEYVENEYLSHKHDFNDISKRIFLKDIINKVHEVRILVQKYNLHKEQMDVKEF</sequence>
<evidence type="ECO:0000313" key="2">
    <source>
        <dbReference type="EMBL" id="RXJ88683.1"/>
    </source>
</evidence>
<dbReference type="EMBL" id="PDKD01000030">
    <property type="protein sequence ID" value="RXJ88683.1"/>
    <property type="molecule type" value="Genomic_DNA"/>
</dbReference>